<feature type="signal peptide" evidence="1">
    <location>
        <begin position="1"/>
        <end position="18"/>
    </location>
</feature>
<protein>
    <recommendedName>
        <fullName evidence="4">Lipoprotein</fullName>
    </recommendedName>
</protein>
<dbReference type="Proteomes" id="UP000013248">
    <property type="component" value="Unassembled WGS sequence"/>
</dbReference>
<dbReference type="HOGENOM" id="CLU_1559633_0_0_6"/>
<keyword evidence="1" id="KW-0732">Signal</keyword>
<evidence type="ECO:0000313" key="3">
    <source>
        <dbReference type="Proteomes" id="UP000013248"/>
    </source>
</evidence>
<sequence>MKKITFMGLLILSLSACNPLKSTEHASQPAESKAAEQTQNIANADISEVKAEDAQYYEEDAPTEQINQITPISDQPPVDLRLSQQFNEHAAKMGNGYYLQLDLSAIVDDVNILNVTVNRGNTCAPGFWYGNWRGHGPLKFGQSVRAHISCDFHAVKEVAVDTDIGTYTFNF</sequence>
<accession>N9NQ17</accession>
<evidence type="ECO:0000256" key="1">
    <source>
        <dbReference type="SAM" id="SignalP"/>
    </source>
</evidence>
<organism evidence="2 3">
    <name type="scientific">Acinetobacter modestus</name>
    <dbReference type="NCBI Taxonomy" id="1776740"/>
    <lineage>
        <taxon>Bacteria</taxon>
        <taxon>Pseudomonadati</taxon>
        <taxon>Pseudomonadota</taxon>
        <taxon>Gammaproteobacteria</taxon>
        <taxon>Moraxellales</taxon>
        <taxon>Moraxellaceae</taxon>
        <taxon>Acinetobacter</taxon>
    </lineage>
</organism>
<dbReference type="PATRIC" id="fig|1217705.3.peg.480"/>
<dbReference type="AlphaFoldDB" id="N9NQ17"/>
<dbReference type="RefSeq" id="WP_005214837.1">
    <property type="nucleotide sequence ID" value="NZ_KB850089.1"/>
</dbReference>
<name>N9NQ17_9GAMM</name>
<feature type="chain" id="PRO_5004148292" description="Lipoprotein" evidence="1">
    <location>
        <begin position="19"/>
        <end position="171"/>
    </location>
</feature>
<gene>
    <name evidence="2" type="ORF">F900_00506</name>
</gene>
<proteinExistence type="predicted"/>
<dbReference type="PROSITE" id="PS51257">
    <property type="entry name" value="PROKAR_LIPOPROTEIN"/>
    <property type="match status" value="1"/>
</dbReference>
<evidence type="ECO:0000313" key="2">
    <source>
        <dbReference type="EMBL" id="ENX04015.1"/>
    </source>
</evidence>
<dbReference type="EMBL" id="APRP01000006">
    <property type="protein sequence ID" value="ENX04015.1"/>
    <property type="molecule type" value="Genomic_DNA"/>
</dbReference>
<evidence type="ECO:0008006" key="4">
    <source>
        <dbReference type="Google" id="ProtNLM"/>
    </source>
</evidence>
<dbReference type="STRING" id="1217705.F900_00506"/>
<reference evidence="2 3" key="1">
    <citation type="submission" date="2013-02" db="EMBL/GenBank/DDBJ databases">
        <title>The Genome Sequence of Acinetobacter sp. ANC 3862.</title>
        <authorList>
            <consortium name="The Broad Institute Genome Sequencing Platform"/>
            <consortium name="The Broad Institute Genome Sequencing Center for Infectious Disease"/>
            <person name="Cerqueira G."/>
            <person name="Feldgarden M."/>
            <person name="Courvalin P."/>
            <person name="Perichon B."/>
            <person name="Grillot-Courvalin C."/>
            <person name="Clermont D."/>
            <person name="Rocha E."/>
            <person name="Yoon E.-J."/>
            <person name="Nemec A."/>
            <person name="Walker B."/>
            <person name="Young S.K."/>
            <person name="Zeng Q."/>
            <person name="Gargeya S."/>
            <person name="Fitzgerald M."/>
            <person name="Haas B."/>
            <person name="Abouelleil A."/>
            <person name="Alvarado L."/>
            <person name="Arachchi H.M."/>
            <person name="Berlin A.M."/>
            <person name="Chapman S.B."/>
            <person name="Dewar J."/>
            <person name="Goldberg J."/>
            <person name="Griggs A."/>
            <person name="Gujja S."/>
            <person name="Hansen M."/>
            <person name="Howarth C."/>
            <person name="Imamovic A."/>
            <person name="Larimer J."/>
            <person name="McCowan C."/>
            <person name="Murphy C."/>
            <person name="Neiman D."/>
            <person name="Pearson M."/>
            <person name="Priest M."/>
            <person name="Roberts A."/>
            <person name="Saif S."/>
            <person name="Shea T."/>
            <person name="Sisk P."/>
            <person name="Sykes S."/>
            <person name="Wortman J."/>
            <person name="Nusbaum C."/>
            <person name="Birren B."/>
        </authorList>
    </citation>
    <scope>NUCLEOTIDE SEQUENCE [LARGE SCALE GENOMIC DNA]</scope>
    <source>
        <strain evidence="2 3">ANC 3862</strain>
    </source>
</reference>
<comment type="caution">
    <text evidence="2">The sequence shown here is derived from an EMBL/GenBank/DDBJ whole genome shotgun (WGS) entry which is preliminary data.</text>
</comment>